<dbReference type="InterPro" id="IPR016176">
    <property type="entry name" value="Cbl-dep_enz_cat"/>
</dbReference>
<evidence type="ECO:0000256" key="1">
    <source>
        <dbReference type="ARBA" id="ARBA00023235"/>
    </source>
</evidence>
<organism evidence="3 4">
    <name type="scientific">Candidatus Schekmanbacteria bacterium GWA2_38_11</name>
    <dbReference type="NCBI Taxonomy" id="1817876"/>
    <lineage>
        <taxon>Bacteria</taxon>
        <taxon>Candidatus Schekmaniibacteriota</taxon>
    </lineage>
</organism>
<proteinExistence type="predicted"/>
<evidence type="ECO:0000259" key="2">
    <source>
        <dbReference type="Pfam" id="PF01642"/>
    </source>
</evidence>
<sequence length="561" mass="63604">MFDKKKLQEIEKKKKEWEKEKLNESLKKNPERKKEFATSSQVKIKNVFTPLDLEEIGFDYLKNLGFPGDYPYTRGIEPNMYRSNLWTMSQYAGFGTAEDANRWYKYLLKQGQKGNSVAFDLPTQLGYDSDDHLALGEVGKVGVAVDTLADMEILFDGISLGQIKQSMTINATASIILAMYIAIAEKQGINKSDIEVFLQNDILKEYIGRGAYIFPVKPSLRLVTDVIEYCAKNMPKSSPQRICGYHIRESGANAIQEVGFALANAITYIKSAIERGLGVDDFAPGLLIFLSGDSEFFEEAAKFRATRKMWAQIMKERFGAKNPKSMQIRFFGYSSGSTLTAQQPLNNIVRVSLEALSMILGGGQMIFLSSYDEAKALPSEESIRIALRTQQIIAHETGIADTVDPLAGSYYVEYLTHQIEKGAQEYIDRIEKMGGSVVAIEKGYIQEEISREAYKKQKEVEEKKRVIVGLNDYKIEDKEKREIMKVNPEVQKKQIERLHKVKRERDNKKVEQVLKKVREVAKNNENIVPTMIEAVKAYASIGEICGVLREVFGRYEGKHIF</sequence>
<dbReference type="PANTHER" id="PTHR48101:SF1">
    <property type="entry name" value="METHYLMALONYL-COA MUTASE, LARGE SUBUNIT"/>
    <property type="match status" value="1"/>
</dbReference>
<dbReference type="Gene3D" id="3.20.20.240">
    <property type="entry name" value="Methylmalonyl-CoA mutase"/>
    <property type="match status" value="1"/>
</dbReference>
<reference evidence="3 4" key="1">
    <citation type="journal article" date="2016" name="Nat. Commun.">
        <title>Thousands of microbial genomes shed light on interconnected biogeochemical processes in an aquifer system.</title>
        <authorList>
            <person name="Anantharaman K."/>
            <person name="Brown C.T."/>
            <person name="Hug L.A."/>
            <person name="Sharon I."/>
            <person name="Castelle C.J."/>
            <person name="Probst A.J."/>
            <person name="Thomas B.C."/>
            <person name="Singh A."/>
            <person name="Wilkins M.J."/>
            <person name="Karaoz U."/>
            <person name="Brodie E.L."/>
            <person name="Williams K.H."/>
            <person name="Hubbard S.S."/>
            <person name="Banfield J.F."/>
        </authorList>
    </citation>
    <scope>NUCLEOTIDE SEQUENCE [LARGE SCALE GENOMIC DNA]</scope>
</reference>
<keyword evidence="1" id="KW-0413">Isomerase</keyword>
<evidence type="ECO:0000313" key="4">
    <source>
        <dbReference type="Proteomes" id="UP000178526"/>
    </source>
</evidence>
<dbReference type="InterPro" id="IPR006099">
    <property type="entry name" value="MeMalonylCoA_mutase_a/b_cat"/>
</dbReference>
<evidence type="ECO:0000313" key="3">
    <source>
        <dbReference type="EMBL" id="OGL40009.1"/>
    </source>
</evidence>
<dbReference type="EMBL" id="MGDB01000108">
    <property type="protein sequence ID" value="OGL40009.1"/>
    <property type="molecule type" value="Genomic_DNA"/>
</dbReference>
<dbReference type="SUPFAM" id="SSF51703">
    <property type="entry name" value="Cobalamin (vitamin B12)-dependent enzymes"/>
    <property type="match status" value="1"/>
</dbReference>
<dbReference type="GO" id="GO:0031419">
    <property type="term" value="F:cobalamin binding"/>
    <property type="evidence" value="ECO:0007669"/>
    <property type="project" value="InterPro"/>
</dbReference>
<protein>
    <submittedName>
        <fullName evidence="3">Methylmalonyl-CoA mutase</fullName>
    </submittedName>
</protein>
<name>A0A1F7REQ3_9BACT</name>
<dbReference type="PANTHER" id="PTHR48101">
    <property type="entry name" value="METHYLMALONYL-COA MUTASE, MITOCHONDRIAL-RELATED"/>
    <property type="match status" value="1"/>
</dbReference>
<dbReference type="Proteomes" id="UP000178526">
    <property type="component" value="Unassembled WGS sequence"/>
</dbReference>
<feature type="domain" description="Methylmalonyl-CoA mutase alpha/beta chain catalytic" evidence="2">
    <location>
        <begin position="38"/>
        <end position="554"/>
    </location>
</feature>
<dbReference type="GO" id="GO:0004494">
    <property type="term" value="F:methylmalonyl-CoA mutase activity"/>
    <property type="evidence" value="ECO:0007669"/>
    <property type="project" value="InterPro"/>
</dbReference>
<dbReference type="NCBIfam" id="TIGR00641">
    <property type="entry name" value="acid_CoA_mut_N"/>
    <property type="match status" value="1"/>
</dbReference>
<dbReference type="AlphaFoldDB" id="A0A1F7REQ3"/>
<dbReference type="InterPro" id="IPR006098">
    <property type="entry name" value="MMCoA_mutase_a_cat"/>
</dbReference>
<accession>A0A1F7REQ3</accession>
<comment type="caution">
    <text evidence="3">The sequence shown here is derived from an EMBL/GenBank/DDBJ whole genome shotgun (WGS) entry which is preliminary data.</text>
</comment>
<dbReference type="Pfam" id="PF01642">
    <property type="entry name" value="MM_CoA_mutase"/>
    <property type="match status" value="1"/>
</dbReference>
<gene>
    <name evidence="3" type="ORF">A2042_00200</name>
</gene>